<dbReference type="Pfam" id="PF12679">
    <property type="entry name" value="ABC2_membrane_2"/>
    <property type="match status" value="1"/>
</dbReference>
<evidence type="ECO:0000256" key="1">
    <source>
        <dbReference type="ARBA" id="ARBA00004651"/>
    </source>
</evidence>
<feature type="compositionally biased region" description="Basic and acidic residues" evidence="6">
    <location>
        <begin position="90"/>
        <end position="99"/>
    </location>
</feature>
<dbReference type="InterPro" id="IPR051449">
    <property type="entry name" value="ABC-2_transporter_component"/>
</dbReference>
<feature type="compositionally biased region" description="Low complexity" evidence="6">
    <location>
        <begin position="73"/>
        <end position="89"/>
    </location>
</feature>
<dbReference type="PANTHER" id="PTHR30294:SF29">
    <property type="entry name" value="MULTIDRUG ABC TRANSPORTER PERMEASE YBHS-RELATED"/>
    <property type="match status" value="1"/>
</dbReference>
<feature type="transmembrane region" description="Helical" evidence="7">
    <location>
        <begin position="304"/>
        <end position="329"/>
    </location>
</feature>
<feature type="transmembrane region" description="Helical" evidence="7">
    <location>
        <begin position="358"/>
        <end position="376"/>
    </location>
</feature>
<accession>A0A934KD33</accession>
<evidence type="ECO:0000313" key="8">
    <source>
        <dbReference type="EMBL" id="MBJ7599970.1"/>
    </source>
</evidence>
<keyword evidence="5 7" id="KW-0472">Membrane</keyword>
<proteinExistence type="predicted"/>
<evidence type="ECO:0000256" key="3">
    <source>
        <dbReference type="ARBA" id="ARBA00022692"/>
    </source>
</evidence>
<dbReference type="GO" id="GO:0140359">
    <property type="term" value="F:ABC-type transporter activity"/>
    <property type="evidence" value="ECO:0007669"/>
    <property type="project" value="InterPro"/>
</dbReference>
<feature type="region of interest" description="Disordered" evidence="6">
    <location>
        <begin position="1"/>
        <end position="111"/>
    </location>
</feature>
<protein>
    <submittedName>
        <fullName evidence="8">ABC transporter permease subunit</fullName>
    </submittedName>
</protein>
<keyword evidence="2" id="KW-1003">Cell membrane</keyword>
<feature type="transmembrane region" description="Helical" evidence="7">
    <location>
        <begin position="231"/>
        <end position="252"/>
    </location>
</feature>
<evidence type="ECO:0000256" key="5">
    <source>
        <dbReference type="ARBA" id="ARBA00023136"/>
    </source>
</evidence>
<keyword evidence="4 7" id="KW-1133">Transmembrane helix</keyword>
<evidence type="ECO:0000256" key="6">
    <source>
        <dbReference type="SAM" id="MobiDB-lite"/>
    </source>
</evidence>
<feature type="compositionally biased region" description="Basic residues" evidence="6">
    <location>
        <begin position="30"/>
        <end position="39"/>
    </location>
</feature>
<dbReference type="PANTHER" id="PTHR30294">
    <property type="entry name" value="MEMBRANE COMPONENT OF ABC TRANSPORTER YHHJ-RELATED"/>
    <property type="match status" value="1"/>
</dbReference>
<feature type="transmembrane region" description="Helical" evidence="7">
    <location>
        <begin position="147"/>
        <end position="167"/>
    </location>
</feature>
<dbReference type="AlphaFoldDB" id="A0A934KD33"/>
<organism evidence="8 9">
    <name type="scientific">Candidatus Nephthysia bennettiae</name>
    <dbReference type="NCBI Taxonomy" id="3127016"/>
    <lineage>
        <taxon>Bacteria</taxon>
        <taxon>Bacillati</taxon>
        <taxon>Candidatus Dormiibacterota</taxon>
        <taxon>Candidatus Dormibacteria</taxon>
        <taxon>Candidatus Dormibacterales</taxon>
        <taxon>Candidatus Dormibacteraceae</taxon>
        <taxon>Candidatus Nephthysia</taxon>
    </lineage>
</organism>
<comment type="caution">
    <text evidence="8">The sequence shown here is derived from an EMBL/GenBank/DDBJ whole genome shotgun (WGS) entry which is preliminary data.</text>
</comment>
<dbReference type="Proteomes" id="UP000612893">
    <property type="component" value="Unassembled WGS sequence"/>
</dbReference>
<evidence type="ECO:0000256" key="7">
    <source>
        <dbReference type="SAM" id="Phobius"/>
    </source>
</evidence>
<comment type="subcellular location">
    <subcellularLocation>
        <location evidence="1">Cell membrane</location>
        <topology evidence="1">Multi-pass membrane protein</topology>
    </subcellularLocation>
</comment>
<keyword evidence="9" id="KW-1185">Reference proteome</keyword>
<evidence type="ECO:0000256" key="4">
    <source>
        <dbReference type="ARBA" id="ARBA00022989"/>
    </source>
</evidence>
<name>A0A934KD33_9BACT</name>
<feature type="transmembrane region" description="Helical" evidence="7">
    <location>
        <begin position="179"/>
        <end position="197"/>
    </location>
</feature>
<feature type="transmembrane region" description="Helical" evidence="7">
    <location>
        <begin position="272"/>
        <end position="292"/>
    </location>
</feature>
<dbReference type="GO" id="GO:0005886">
    <property type="term" value="C:plasma membrane"/>
    <property type="evidence" value="ECO:0007669"/>
    <property type="project" value="UniProtKB-SubCell"/>
</dbReference>
<gene>
    <name evidence="8" type="ORF">JF922_18070</name>
</gene>
<keyword evidence="3 7" id="KW-0812">Transmembrane</keyword>
<evidence type="ECO:0000256" key="2">
    <source>
        <dbReference type="ARBA" id="ARBA00022475"/>
    </source>
</evidence>
<feature type="compositionally biased region" description="Low complexity" evidence="6">
    <location>
        <begin position="100"/>
        <end position="111"/>
    </location>
</feature>
<dbReference type="RefSeq" id="WP_338203631.1">
    <property type="nucleotide sequence ID" value="NZ_JAEKNR010000178.1"/>
</dbReference>
<sequence length="382" mass="40990">MSEEPKRPRSSRSRQPGDSQKPSAGDGAARRRNRRNSRARNRDAAARANQATPAEQSPAPPDPATSAARERAVTAPAAEAGEAELAVEASRAERRRKEGAAPATARPVPAVADDAAHPGVYDRLWATGLPNVGAIARRELGAYFVSPIGYVVAAVLVLPVSFLGYLARIGQGLPVTMDPIFGLIALLMVFFTPLYTMRLLAEERRTGTLEVLLTSPVRDWELVVGKWLGGFGFYLATIAFTVLYVVLLSIYTPTHYPASVLGLHLELPTVDYGRIVAGYIGVGLVGAAWVALGLFASSLTSNQIIAAVVGVGLLLAFQYLFGTLATFLVSPYSDFFDYLNAANHAASFSAGRLVPKDAIYFVTLTAGALFLTTRVIESRKWR</sequence>
<reference evidence="8" key="1">
    <citation type="submission" date="2020-10" db="EMBL/GenBank/DDBJ databases">
        <title>Ca. Dormibacterota MAGs.</title>
        <authorList>
            <person name="Montgomery K."/>
        </authorList>
    </citation>
    <scope>NUCLEOTIDE SEQUENCE [LARGE SCALE GENOMIC DNA]</scope>
    <source>
        <strain evidence="8">SC8812_S17_10</strain>
    </source>
</reference>
<evidence type="ECO:0000313" key="9">
    <source>
        <dbReference type="Proteomes" id="UP000612893"/>
    </source>
</evidence>
<dbReference type="EMBL" id="JAEKNR010000178">
    <property type="protein sequence ID" value="MBJ7599970.1"/>
    <property type="molecule type" value="Genomic_DNA"/>
</dbReference>